<dbReference type="Proteomes" id="UP000318578">
    <property type="component" value="Unassembled WGS sequence"/>
</dbReference>
<dbReference type="Pfam" id="PF10604">
    <property type="entry name" value="Polyketide_cyc2"/>
    <property type="match status" value="1"/>
</dbReference>
<evidence type="ECO:0000313" key="1">
    <source>
        <dbReference type="EMBL" id="TVT20484.1"/>
    </source>
</evidence>
<comment type="caution">
    <text evidence="1">The sequence shown here is derived from an EMBL/GenBank/DDBJ whole genome shotgun (WGS) entry which is preliminary data.</text>
</comment>
<dbReference type="Gene3D" id="3.30.530.20">
    <property type="match status" value="1"/>
</dbReference>
<dbReference type="InterPro" id="IPR023393">
    <property type="entry name" value="START-like_dom_sf"/>
</dbReference>
<gene>
    <name evidence="1" type="ORF">FNH06_20290</name>
</gene>
<accession>A0A558A891</accession>
<dbReference type="InterPro" id="IPR019587">
    <property type="entry name" value="Polyketide_cyclase/dehydratase"/>
</dbReference>
<protein>
    <submittedName>
        <fullName evidence="1">Polyketide cyclase</fullName>
    </submittedName>
</protein>
<dbReference type="AlphaFoldDB" id="A0A558A891"/>
<keyword evidence="2" id="KW-1185">Reference proteome</keyword>
<reference evidence="1 2" key="1">
    <citation type="submission" date="2019-07" db="EMBL/GenBank/DDBJ databases">
        <title>New species of Amycolatopsis and Streptomyces.</title>
        <authorList>
            <person name="Duangmal K."/>
            <person name="Teo W.F.A."/>
            <person name="Lipun K."/>
        </authorList>
    </citation>
    <scope>NUCLEOTIDE SEQUENCE [LARGE SCALE GENOMIC DNA]</scope>
    <source>
        <strain evidence="1 2">JCM 30562</strain>
    </source>
</reference>
<dbReference type="EMBL" id="VJZA01000035">
    <property type="protein sequence ID" value="TVT20484.1"/>
    <property type="molecule type" value="Genomic_DNA"/>
</dbReference>
<organism evidence="1 2">
    <name type="scientific">Amycolatopsis acidiphila</name>
    <dbReference type="NCBI Taxonomy" id="715473"/>
    <lineage>
        <taxon>Bacteria</taxon>
        <taxon>Bacillati</taxon>
        <taxon>Actinomycetota</taxon>
        <taxon>Actinomycetes</taxon>
        <taxon>Pseudonocardiales</taxon>
        <taxon>Pseudonocardiaceae</taxon>
        <taxon>Amycolatopsis</taxon>
    </lineage>
</organism>
<dbReference type="OrthoDB" id="191189at2"/>
<name>A0A558A891_9PSEU</name>
<proteinExistence type="predicted"/>
<evidence type="ECO:0000313" key="2">
    <source>
        <dbReference type="Proteomes" id="UP000318578"/>
    </source>
</evidence>
<dbReference type="RefSeq" id="WP_144641173.1">
    <property type="nucleotide sequence ID" value="NZ_BNAX01000001.1"/>
</dbReference>
<dbReference type="SUPFAM" id="SSF55961">
    <property type="entry name" value="Bet v1-like"/>
    <property type="match status" value="1"/>
</dbReference>
<sequence length="141" mass="15730">MRYETSVRIHAPAELVWTVLRDVADWPAWTSTVDELHRLDDGPLAVGNKARLKQPKMNTLVWEVTELEPDRSFVWRTGGPGYGVVAGHYVTPDDDSGSRAVLTLEMTGLLAPLLGLLTGARSRRYVDTEAASLKRRCEQRA</sequence>